<dbReference type="PANTHER" id="PTHR12558">
    <property type="entry name" value="CELL DIVISION CYCLE 16,23,27"/>
    <property type="match status" value="1"/>
</dbReference>
<dbReference type="SMART" id="SM00028">
    <property type="entry name" value="TPR"/>
    <property type="match status" value="7"/>
</dbReference>
<name>A0A174J0R8_9FIRM</name>
<dbReference type="PANTHER" id="PTHR12558:SF13">
    <property type="entry name" value="CELL DIVISION CYCLE PROTEIN 27 HOMOLOG"/>
    <property type="match status" value="1"/>
</dbReference>
<accession>A0A174J0R8</accession>
<keyword evidence="1" id="KW-0802">TPR repeat</keyword>
<dbReference type="PROSITE" id="PS50293">
    <property type="entry name" value="TPR_REGION"/>
    <property type="match status" value="1"/>
</dbReference>
<dbReference type="SUPFAM" id="SSF48452">
    <property type="entry name" value="TPR-like"/>
    <property type="match status" value="2"/>
</dbReference>
<dbReference type="Proteomes" id="UP000095602">
    <property type="component" value="Unassembled WGS sequence"/>
</dbReference>
<dbReference type="RefSeq" id="WP_055273461.1">
    <property type="nucleotide sequence ID" value="NZ_CZAJ01000009.1"/>
</dbReference>
<sequence>MDTEMINDKVSQGIMLISAEKYDAAKKVFEEIISEAPRTLEAYIHLGNACANLEQYSEAIEAFKKALLVDPNYAEAYFSIGSIYVLMNEKVKAVEFYNKAEENGFVSSQMYQIMASIFFEAEDEPQALRNISRAINLDPFNGELRLLKTKIYLAFNRFEQALESLDEMEKVLPDSFDIYDVKSQILLGQERYTEALEVINKGCSRFPKDYNLANIKLKILIQSNLDAEAHKWIDYMKSEGLFSNVIKDASINEATLLIKENKIENACKVLLEANNQVGDDPDLLYLIVDIYGKTAQNEKLLTYSAKLMNEEYGIFYYSTALFFHATALEATGNVSEAEKEFKNITIKMRKATINDPSFYEGYLYRLLSHVKIKEYDKALDLAEYIENLYPEKADAHAFRYFIFKEMGNSEEAKKERDLAKSMNPNLDIQ</sequence>
<protein>
    <submittedName>
        <fullName evidence="2">TPR repeat-containing protein yrrB</fullName>
    </submittedName>
</protein>
<evidence type="ECO:0000313" key="2">
    <source>
        <dbReference type="EMBL" id="CUO92251.1"/>
    </source>
</evidence>
<dbReference type="EMBL" id="CZAJ01000009">
    <property type="protein sequence ID" value="CUO92251.1"/>
    <property type="molecule type" value="Genomic_DNA"/>
</dbReference>
<evidence type="ECO:0000256" key="1">
    <source>
        <dbReference type="PROSITE-ProRule" id="PRU00339"/>
    </source>
</evidence>
<dbReference type="InterPro" id="IPR011990">
    <property type="entry name" value="TPR-like_helical_dom_sf"/>
</dbReference>
<feature type="repeat" description="TPR" evidence="1">
    <location>
        <begin position="40"/>
        <end position="73"/>
    </location>
</feature>
<feature type="repeat" description="TPR" evidence="1">
    <location>
        <begin position="108"/>
        <end position="141"/>
    </location>
</feature>
<organism evidence="2 3">
    <name type="scientific">Agathobacter rectalis</name>
    <dbReference type="NCBI Taxonomy" id="39491"/>
    <lineage>
        <taxon>Bacteria</taxon>
        <taxon>Bacillati</taxon>
        <taxon>Bacillota</taxon>
        <taxon>Clostridia</taxon>
        <taxon>Lachnospirales</taxon>
        <taxon>Lachnospiraceae</taxon>
        <taxon>Agathobacter</taxon>
    </lineage>
</organism>
<dbReference type="Pfam" id="PF14559">
    <property type="entry name" value="TPR_19"/>
    <property type="match status" value="1"/>
</dbReference>
<proteinExistence type="predicted"/>
<evidence type="ECO:0000313" key="3">
    <source>
        <dbReference type="Proteomes" id="UP000095602"/>
    </source>
</evidence>
<gene>
    <name evidence="2" type="primary">yrrB</name>
    <name evidence="2" type="ORF">ERS852497_01296</name>
</gene>
<dbReference type="Pfam" id="PF13414">
    <property type="entry name" value="TPR_11"/>
    <property type="match status" value="1"/>
</dbReference>
<dbReference type="AlphaFoldDB" id="A0A174J0R8"/>
<dbReference type="Gene3D" id="1.25.40.10">
    <property type="entry name" value="Tetratricopeptide repeat domain"/>
    <property type="match status" value="3"/>
</dbReference>
<dbReference type="PROSITE" id="PS50005">
    <property type="entry name" value="TPR"/>
    <property type="match status" value="2"/>
</dbReference>
<reference evidence="2 3" key="1">
    <citation type="submission" date="2015-09" db="EMBL/GenBank/DDBJ databases">
        <authorList>
            <consortium name="Pathogen Informatics"/>
        </authorList>
    </citation>
    <scope>NUCLEOTIDE SEQUENCE [LARGE SCALE GENOMIC DNA]</scope>
    <source>
        <strain evidence="2 3">2789STDY5834884</strain>
    </source>
</reference>
<dbReference type="InterPro" id="IPR019734">
    <property type="entry name" value="TPR_rpt"/>
</dbReference>